<evidence type="ECO:0000313" key="1">
    <source>
        <dbReference type="EMBL" id="KAJ0078902.1"/>
    </source>
</evidence>
<protein>
    <submittedName>
        <fullName evidence="1">Uncharacterized protein</fullName>
    </submittedName>
</protein>
<gene>
    <name evidence="1" type="ORF">Patl1_23452</name>
</gene>
<name>A0ACC0ZVX5_9ROSI</name>
<organism evidence="1 2">
    <name type="scientific">Pistacia atlantica</name>
    <dbReference type="NCBI Taxonomy" id="434234"/>
    <lineage>
        <taxon>Eukaryota</taxon>
        <taxon>Viridiplantae</taxon>
        <taxon>Streptophyta</taxon>
        <taxon>Embryophyta</taxon>
        <taxon>Tracheophyta</taxon>
        <taxon>Spermatophyta</taxon>
        <taxon>Magnoliopsida</taxon>
        <taxon>eudicotyledons</taxon>
        <taxon>Gunneridae</taxon>
        <taxon>Pentapetalae</taxon>
        <taxon>rosids</taxon>
        <taxon>malvids</taxon>
        <taxon>Sapindales</taxon>
        <taxon>Anacardiaceae</taxon>
        <taxon>Pistacia</taxon>
    </lineage>
</organism>
<dbReference type="EMBL" id="CM047909">
    <property type="protein sequence ID" value="KAJ0078902.1"/>
    <property type="molecule type" value="Genomic_DNA"/>
</dbReference>
<proteinExistence type="predicted"/>
<reference evidence="2" key="1">
    <citation type="journal article" date="2023" name="G3 (Bethesda)">
        <title>Genome assembly and association tests identify interacting loci associated with vigor, precocity, and sex in interspecific pistachio rootstocks.</title>
        <authorList>
            <person name="Palmer W."/>
            <person name="Jacygrad E."/>
            <person name="Sagayaradj S."/>
            <person name="Cavanaugh K."/>
            <person name="Han R."/>
            <person name="Bertier L."/>
            <person name="Beede B."/>
            <person name="Kafkas S."/>
            <person name="Golino D."/>
            <person name="Preece J."/>
            <person name="Michelmore R."/>
        </authorList>
    </citation>
    <scope>NUCLEOTIDE SEQUENCE [LARGE SCALE GENOMIC DNA]</scope>
</reference>
<dbReference type="Proteomes" id="UP001164250">
    <property type="component" value="Chromosome 13"/>
</dbReference>
<evidence type="ECO:0000313" key="2">
    <source>
        <dbReference type="Proteomes" id="UP001164250"/>
    </source>
</evidence>
<keyword evidence="2" id="KW-1185">Reference proteome</keyword>
<sequence length="476" mass="55044">MAEIVATVAGVVSAVIDVGKCFGRPFMYLYSYKTNFSKLQKDVGRLKDARDEVKLKVDAAENNVEKIKQSVKDWQKEADSIIDEAGKLIGEKANNKCFNLITCYKNSRKASKKAKVLTELLQEKETLGDVVDQKSKLNSLPNDVCKECRGLPIVITTIARALRNKRHRADWDDALRELRKPSPLNFTGLLEEEYSKIALSYYYLKGPEWSRYNRPYIRGDHGRSMRIDSFMLNERETLRTLRLKLNSFIWTDELQRFKNVEFLCLDRLNGIKDDLYELDKEGFSQLKHLHVHNNPNLLHIVDSTKCIISADSFPAFPILESLILFNLMKLEKICYGEPTTKSFYNLKFIEVKSCAKLENIFSFSNASRSLPKLQRIKVKDCQNMKEIFAVEREYNVNNNEEIDHEIKFSQLRFLTLDSLKSLASFYSGLKTPPTLQTRQKELTINLRSNNTLMPLFSEKVCLTITMCSCIMFYIFS</sequence>
<accession>A0ACC0ZVX5</accession>
<comment type="caution">
    <text evidence="1">The sequence shown here is derived from an EMBL/GenBank/DDBJ whole genome shotgun (WGS) entry which is preliminary data.</text>
</comment>